<name>A0ABW5JC27_9BACT</name>
<evidence type="ECO:0000259" key="2">
    <source>
        <dbReference type="PROSITE" id="PS51724"/>
    </source>
</evidence>
<proteinExistence type="predicted"/>
<feature type="chain" id="PRO_5046322973" evidence="1">
    <location>
        <begin position="26"/>
        <end position="237"/>
    </location>
</feature>
<dbReference type="Pfam" id="PF05036">
    <property type="entry name" value="SPOR"/>
    <property type="match status" value="1"/>
</dbReference>
<dbReference type="InterPro" id="IPR036680">
    <property type="entry name" value="SPOR-like_sf"/>
</dbReference>
<dbReference type="EMBL" id="JBHULC010000027">
    <property type="protein sequence ID" value="MFD2523168.1"/>
    <property type="molecule type" value="Genomic_DNA"/>
</dbReference>
<protein>
    <submittedName>
        <fullName evidence="3">SPOR domain-containing protein</fullName>
    </submittedName>
</protein>
<sequence>MTMLRAPKTLVGILFLSIAASPVLAQSTTNFADALKKSPKKETGNTTKKVKITNLETDKSVVVSVNDLNKTTRNNKIAYLSDKVDLKASKAKVKIQEVDDDEVEVLWATAEPTAPVRSFTPLKKTAKETEIKIETSKIENFDVNHIYDLNGKIHELNGYGLQLGAFGQLKAAKDFANQLTQKGEIENNKIFIQVSKAADKPMVYRVIYGVYDSEINAKSTQKQIEGLGYPAFVKGFK</sequence>
<dbReference type="PROSITE" id="PS51724">
    <property type="entry name" value="SPOR"/>
    <property type="match status" value="1"/>
</dbReference>
<evidence type="ECO:0000256" key="1">
    <source>
        <dbReference type="SAM" id="SignalP"/>
    </source>
</evidence>
<feature type="signal peptide" evidence="1">
    <location>
        <begin position="1"/>
        <end position="25"/>
    </location>
</feature>
<dbReference type="RefSeq" id="WP_340239282.1">
    <property type="nucleotide sequence ID" value="NZ_JBBEWC010000012.1"/>
</dbReference>
<gene>
    <name evidence="3" type="ORF">ACFSR2_19880</name>
</gene>
<dbReference type="Proteomes" id="UP001597510">
    <property type="component" value="Unassembled WGS sequence"/>
</dbReference>
<organism evidence="3 4">
    <name type="scientific">Emticicia soli</name>
    <dbReference type="NCBI Taxonomy" id="2027878"/>
    <lineage>
        <taxon>Bacteria</taxon>
        <taxon>Pseudomonadati</taxon>
        <taxon>Bacteroidota</taxon>
        <taxon>Cytophagia</taxon>
        <taxon>Cytophagales</taxon>
        <taxon>Leadbetterellaceae</taxon>
        <taxon>Emticicia</taxon>
    </lineage>
</organism>
<evidence type="ECO:0000313" key="3">
    <source>
        <dbReference type="EMBL" id="MFD2523168.1"/>
    </source>
</evidence>
<dbReference type="InterPro" id="IPR007730">
    <property type="entry name" value="SPOR-like_dom"/>
</dbReference>
<dbReference type="Gene3D" id="3.30.70.1070">
    <property type="entry name" value="Sporulation related repeat"/>
    <property type="match status" value="1"/>
</dbReference>
<feature type="domain" description="SPOR" evidence="2">
    <location>
        <begin position="153"/>
        <end position="237"/>
    </location>
</feature>
<accession>A0ABW5JC27</accession>
<reference evidence="4" key="1">
    <citation type="journal article" date="2019" name="Int. J. Syst. Evol. Microbiol.">
        <title>The Global Catalogue of Microorganisms (GCM) 10K type strain sequencing project: providing services to taxonomists for standard genome sequencing and annotation.</title>
        <authorList>
            <consortium name="The Broad Institute Genomics Platform"/>
            <consortium name="The Broad Institute Genome Sequencing Center for Infectious Disease"/>
            <person name="Wu L."/>
            <person name="Ma J."/>
        </authorList>
    </citation>
    <scope>NUCLEOTIDE SEQUENCE [LARGE SCALE GENOMIC DNA]</scope>
    <source>
        <strain evidence="4">KCTC 52344</strain>
    </source>
</reference>
<keyword evidence="1" id="KW-0732">Signal</keyword>
<dbReference type="SUPFAM" id="SSF110997">
    <property type="entry name" value="Sporulation related repeat"/>
    <property type="match status" value="1"/>
</dbReference>
<keyword evidence="4" id="KW-1185">Reference proteome</keyword>
<comment type="caution">
    <text evidence="3">The sequence shown here is derived from an EMBL/GenBank/DDBJ whole genome shotgun (WGS) entry which is preliminary data.</text>
</comment>
<evidence type="ECO:0000313" key="4">
    <source>
        <dbReference type="Proteomes" id="UP001597510"/>
    </source>
</evidence>